<evidence type="ECO:0000256" key="1">
    <source>
        <dbReference type="RuleBase" id="RU363097"/>
    </source>
</evidence>
<dbReference type="SUPFAM" id="SSF51735">
    <property type="entry name" value="NAD(P)-binding Rossmann-fold domains"/>
    <property type="match status" value="1"/>
</dbReference>
<evidence type="ECO:0000313" key="3">
    <source>
        <dbReference type="EMBL" id="KAF8396017.1"/>
    </source>
</evidence>
<name>A0A835DCS5_TETSI</name>
<evidence type="ECO:0000259" key="2">
    <source>
        <dbReference type="Pfam" id="PF07993"/>
    </source>
</evidence>
<keyword evidence="4" id="KW-1185">Reference proteome</keyword>
<accession>A0A835DCS5</accession>
<dbReference type="AlphaFoldDB" id="A0A835DCS5"/>
<sequence>MLDFEAEIKLAFDSREAFQGYAVAHKMKELGIERARIYGWQDTYVFTKAMGEMLIDSMRGDIPVVIICPSVIESAYREPFPGWMEGNRNLFSSILSCP</sequence>
<dbReference type="GO" id="GO:0080019">
    <property type="term" value="F:alcohol-forming very long-chain fatty acyl-CoA reductase activity"/>
    <property type="evidence" value="ECO:0007669"/>
    <property type="project" value="InterPro"/>
</dbReference>
<dbReference type="OrthoDB" id="429813at2759"/>
<evidence type="ECO:0000313" key="4">
    <source>
        <dbReference type="Proteomes" id="UP000655225"/>
    </source>
</evidence>
<organism evidence="3 4">
    <name type="scientific">Tetracentron sinense</name>
    <name type="common">Spur-leaf</name>
    <dbReference type="NCBI Taxonomy" id="13715"/>
    <lineage>
        <taxon>Eukaryota</taxon>
        <taxon>Viridiplantae</taxon>
        <taxon>Streptophyta</taxon>
        <taxon>Embryophyta</taxon>
        <taxon>Tracheophyta</taxon>
        <taxon>Spermatophyta</taxon>
        <taxon>Magnoliopsida</taxon>
        <taxon>Trochodendrales</taxon>
        <taxon>Trochodendraceae</taxon>
        <taxon>Tetracentron</taxon>
    </lineage>
</organism>
<keyword evidence="1" id="KW-0560">Oxidoreductase</keyword>
<feature type="domain" description="Thioester reductase (TE)" evidence="2">
    <location>
        <begin position="25"/>
        <end position="97"/>
    </location>
</feature>
<dbReference type="GO" id="GO:0102965">
    <property type="term" value="F:alcohol-forming long-chain fatty acyl-CoA reductase activity"/>
    <property type="evidence" value="ECO:0007669"/>
    <property type="project" value="UniProtKB-EC"/>
</dbReference>
<comment type="caution">
    <text evidence="3">The sequence shown here is derived from an EMBL/GenBank/DDBJ whole genome shotgun (WGS) entry which is preliminary data.</text>
</comment>
<comment type="function">
    <text evidence="1">Catalyzes the reduction of fatty acyl-CoA to fatty alcohols.</text>
</comment>
<proteinExistence type="inferred from homology"/>
<dbReference type="InterPro" id="IPR026055">
    <property type="entry name" value="FAR"/>
</dbReference>
<keyword evidence="1" id="KW-0521">NADP</keyword>
<comment type="catalytic activity">
    <reaction evidence="1">
        <text>a long-chain fatty acyl-CoA + 2 NADPH + 2 H(+) = a long-chain primary fatty alcohol + 2 NADP(+) + CoA</text>
        <dbReference type="Rhea" id="RHEA:52716"/>
        <dbReference type="ChEBI" id="CHEBI:15378"/>
        <dbReference type="ChEBI" id="CHEBI:57287"/>
        <dbReference type="ChEBI" id="CHEBI:57783"/>
        <dbReference type="ChEBI" id="CHEBI:58349"/>
        <dbReference type="ChEBI" id="CHEBI:77396"/>
        <dbReference type="ChEBI" id="CHEBI:83139"/>
        <dbReference type="EC" id="1.2.1.84"/>
    </reaction>
</comment>
<dbReference type="GO" id="GO:0010345">
    <property type="term" value="P:suberin biosynthetic process"/>
    <property type="evidence" value="ECO:0007669"/>
    <property type="project" value="TreeGrafter"/>
</dbReference>
<keyword evidence="1" id="KW-0443">Lipid metabolism</keyword>
<protein>
    <recommendedName>
        <fullName evidence="1">Fatty acyl-CoA reductase</fullName>
        <ecNumber evidence="1">1.2.1.84</ecNumber>
    </recommendedName>
</protein>
<dbReference type="InterPro" id="IPR013120">
    <property type="entry name" value="FAR_NAD-bd"/>
</dbReference>
<dbReference type="PANTHER" id="PTHR11011:SF45">
    <property type="entry name" value="FATTY ACYL-COA REDUCTASE CG8306-RELATED"/>
    <property type="match status" value="1"/>
</dbReference>
<dbReference type="EC" id="1.2.1.84" evidence="1"/>
<dbReference type="EMBL" id="JABCRI010000012">
    <property type="protein sequence ID" value="KAF8396017.1"/>
    <property type="molecule type" value="Genomic_DNA"/>
</dbReference>
<gene>
    <name evidence="3" type="ORF">HHK36_017629</name>
</gene>
<dbReference type="InterPro" id="IPR036291">
    <property type="entry name" value="NAD(P)-bd_dom_sf"/>
</dbReference>
<dbReference type="PANTHER" id="PTHR11011">
    <property type="entry name" value="MALE STERILITY PROTEIN 2-RELATED"/>
    <property type="match status" value="1"/>
</dbReference>
<dbReference type="Proteomes" id="UP000655225">
    <property type="component" value="Unassembled WGS sequence"/>
</dbReference>
<dbReference type="GO" id="GO:0035336">
    <property type="term" value="P:long-chain fatty-acyl-CoA metabolic process"/>
    <property type="evidence" value="ECO:0007669"/>
    <property type="project" value="TreeGrafter"/>
</dbReference>
<comment type="similarity">
    <text evidence="1">Belongs to the fatty acyl-CoA reductase family.</text>
</comment>
<dbReference type="Pfam" id="PF07993">
    <property type="entry name" value="NAD_binding_4"/>
    <property type="match status" value="1"/>
</dbReference>
<dbReference type="Gene3D" id="3.40.50.720">
    <property type="entry name" value="NAD(P)-binding Rossmann-like Domain"/>
    <property type="match status" value="1"/>
</dbReference>
<reference evidence="3 4" key="1">
    <citation type="submission" date="2020-04" db="EMBL/GenBank/DDBJ databases">
        <title>Plant Genome Project.</title>
        <authorList>
            <person name="Zhang R.-G."/>
        </authorList>
    </citation>
    <scope>NUCLEOTIDE SEQUENCE [LARGE SCALE GENOMIC DNA]</scope>
    <source>
        <strain evidence="3">YNK0</strain>
        <tissue evidence="3">Leaf</tissue>
    </source>
</reference>
<keyword evidence="1" id="KW-0444">Lipid biosynthesis</keyword>